<evidence type="ECO:0000256" key="3">
    <source>
        <dbReference type="ARBA" id="ARBA00022679"/>
    </source>
</evidence>
<evidence type="ECO:0000256" key="2">
    <source>
        <dbReference type="ARBA" id="ARBA00022676"/>
    </source>
</evidence>
<keyword evidence="4" id="KW-0732">Signal</keyword>
<dbReference type="SUPFAM" id="SSF53756">
    <property type="entry name" value="UDP-Glycosyltransferase/glycogen phosphorylase"/>
    <property type="match status" value="1"/>
</dbReference>
<feature type="signal peptide" evidence="4">
    <location>
        <begin position="1"/>
        <end position="19"/>
    </location>
</feature>
<dbReference type="InterPro" id="IPR050271">
    <property type="entry name" value="UDP-glycosyltransferase"/>
</dbReference>
<accession>A0ABD2MQ04</accession>
<proteinExistence type="inferred from homology"/>
<name>A0ABD2MQ04_9CUCU</name>
<dbReference type="EMBL" id="JABFTP020000021">
    <property type="protein sequence ID" value="KAL3268339.1"/>
    <property type="molecule type" value="Genomic_DNA"/>
</dbReference>
<dbReference type="PANTHER" id="PTHR48043">
    <property type="entry name" value="EG:EG0003.4 PROTEIN-RELATED"/>
    <property type="match status" value="1"/>
</dbReference>
<evidence type="ECO:0000313" key="6">
    <source>
        <dbReference type="Proteomes" id="UP001516400"/>
    </source>
</evidence>
<evidence type="ECO:0000256" key="4">
    <source>
        <dbReference type="SAM" id="SignalP"/>
    </source>
</evidence>
<sequence>MKIILILLTIFCACEFLESANFVALIPSPFYSHQATYRQLWRELARKGHKITLITTDLMEENENITQIDISNVYELSKKNSMVELLQGGIFNLIKKGFLQIDDYFKCILTNPGVKKLMEGDKKFDLFFVELLIPGFPLLSLEFNCPFIGVTTMDAISHVHSAVGNAVHPALYPLADLGFGTELTFKERLISTSVLMVTNLMVPSILFPIIGGIMEKYIGKDLSQHYDINKNVSLVFTNANPILFPIRPVTPVTINLGGGLHFMEPKKLPKPSSTQELAYI</sequence>
<keyword evidence="6" id="KW-1185">Reference proteome</keyword>
<dbReference type="AlphaFoldDB" id="A0ABD2MQ04"/>
<dbReference type="PANTHER" id="PTHR48043:SF159">
    <property type="entry name" value="EG:EG0003.4 PROTEIN-RELATED"/>
    <property type="match status" value="1"/>
</dbReference>
<evidence type="ECO:0000313" key="5">
    <source>
        <dbReference type="EMBL" id="KAL3268339.1"/>
    </source>
</evidence>
<protein>
    <submittedName>
        <fullName evidence="5">Uncharacterized protein</fullName>
    </submittedName>
</protein>
<keyword evidence="3" id="KW-0808">Transferase</keyword>
<comment type="similarity">
    <text evidence="1">Belongs to the UDP-glycosyltransferase family.</text>
</comment>
<reference evidence="5 6" key="1">
    <citation type="journal article" date="2021" name="BMC Biol.">
        <title>Horizontally acquired antibacterial genes associated with adaptive radiation of ladybird beetles.</title>
        <authorList>
            <person name="Li H.S."/>
            <person name="Tang X.F."/>
            <person name="Huang Y.H."/>
            <person name="Xu Z.Y."/>
            <person name="Chen M.L."/>
            <person name="Du X.Y."/>
            <person name="Qiu B.Y."/>
            <person name="Chen P.T."/>
            <person name="Zhang W."/>
            <person name="Slipinski A."/>
            <person name="Escalona H.E."/>
            <person name="Waterhouse R.M."/>
            <person name="Zwick A."/>
            <person name="Pang H."/>
        </authorList>
    </citation>
    <scope>NUCLEOTIDE SEQUENCE [LARGE SCALE GENOMIC DNA]</scope>
    <source>
        <strain evidence="5">SYSU2018</strain>
    </source>
</reference>
<evidence type="ECO:0000256" key="1">
    <source>
        <dbReference type="ARBA" id="ARBA00009995"/>
    </source>
</evidence>
<dbReference type="Proteomes" id="UP001516400">
    <property type="component" value="Unassembled WGS sequence"/>
</dbReference>
<gene>
    <name evidence="5" type="ORF">HHI36_007456</name>
</gene>
<organism evidence="5 6">
    <name type="scientific">Cryptolaemus montrouzieri</name>
    <dbReference type="NCBI Taxonomy" id="559131"/>
    <lineage>
        <taxon>Eukaryota</taxon>
        <taxon>Metazoa</taxon>
        <taxon>Ecdysozoa</taxon>
        <taxon>Arthropoda</taxon>
        <taxon>Hexapoda</taxon>
        <taxon>Insecta</taxon>
        <taxon>Pterygota</taxon>
        <taxon>Neoptera</taxon>
        <taxon>Endopterygota</taxon>
        <taxon>Coleoptera</taxon>
        <taxon>Polyphaga</taxon>
        <taxon>Cucujiformia</taxon>
        <taxon>Coccinelloidea</taxon>
        <taxon>Coccinellidae</taxon>
        <taxon>Scymninae</taxon>
        <taxon>Scymnini</taxon>
        <taxon>Cryptolaemus</taxon>
    </lineage>
</organism>
<keyword evidence="2" id="KW-0328">Glycosyltransferase</keyword>
<comment type="caution">
    <text evidence="5">The sequence shown here is derived from an EMBL/GenBank/DDBJ whole genome shotgun (WGS) entry which is preliminary data.</text>
</comment>
<dbReference type="GO" id="GO:0016757">
    <property type="term" value="F:glycosyltransferase activity"/>
    <property type="evidence" value="ECO:0007669"/>
    <property type="project" value="UniProtKB-KW"/>
</dbReference>
<feature type="chain" id="PRO_5044854767" evidence="4">
    <location>
        <begin position="20"/>
        <end position="280"/>
    </location>
</feature>